<dbReference type="PRINTS" id="PR00449">
    <property type="entry name" value="RASTRNSFRMNG"/>
</dbReference>
<dbReference type="PANTHER" id="PTHR43381">
    <property type="entry name" value="TRANSLATION INITIATION FACTOR IF-2-RELATED"/>
    <property type="match status" value="1"/>
</dbReference>
<dbReference type="GO" id="GO:0005737">
    <property type="term" value="C:cytoplasm"/>
    <property type="evidence" value="ECO:0007669"/>
    <property type="project" value="UniProtKB-UniRule"/>
</dbReference>
<dbReference type="FunFam" id="3.40.50.10050:FF:000001">
    <property type="entry name" value="Translation initiation factor IF-2"/>
    <property type="match status" value="1"/>
</dbReference>
<dbReference type="Gene3D" id="3.40.50.300">
    <property type="entry name" value="P-loop containing nucleotide triphosphate hydrolases"/>
    <property type="match status" value="1"/>
</dbReference>
<evidence type="ECO:0000256" key="1">
    <source>
        <dbReference type="ARBA" id="ARBA00007733"/>
    </source>
</evidence>
<evidence type="ECO:0000313" key="11">
    <source>
        <dbReference type="Proteomes" id="UP000178114"/>
    </source>
</evidence>
<dbReference type="STRING" id="1798351.A2930_02865"/>
<dbReference type="SUPFAM" id="SSF52156">
    <property type="entry name" value="Initiation factor IF2/eIF5b, domain 3"/>
    <property type="match status" value="1"/>
</dbReference>
<comment type="function">
    <text evidence="8">One of the essential components for the initiation of protein synthesis. Protects formylmethionyl-tRNA from spontaneous hydrolysis and promotes its binding to the 30S ribosomal subunits. Also involved in the hydrolysis of GTP during the formation of the 70S ribosomal complex.</text>
</comment>
<dbReference type="PROSITE" id="PS51722">
    <property type="entry name" value="G_TR_2"/>
    <property type="match status" value="1"/>
</dbReference>
<dbReference type="InterPro" id="IPR009000">
    <property type="entry name" value="Transl_B-barrel_sf"/>
</dbReference>
<dbReference type="PANTHER" id="PTHR43381:SF5">
    <property type="entry name" value="TR-TYPE G DOMAIN-CONTAINING PROTEIN"/>
    <property type="match status" value="1"/>
</dbReference>
<dbReference type="InterPro" id="IPR036925">
    <property type="entry name" value="TIF_IF2_dom3_sf"/>
</dbReference>
<evidence type="ECO:0000259" key="9">
    <source>
        <dbReference type="PROSITE" id="PS51722"/>
    </source>
</evidence>
<evidence type="ECO:0000256" key="3">
    <source>
        <dbReference type="ARBA" id="ARBA00022540"/>
    </source>
</evidence>
<dbReference type="NCBIfam" id="TIGR00487">
    <property type="entry name" value="IF-2"/>
    <property type="match status" value="1"/>
</dbReference>
<keyword evidence="3 8" id="KW-0396">Initiation factor</keyword>
<dbReference type="InterPro" id="IPR005225">
    <property type="entry name" value="Small_GTP-bd"/>
</dbReference>
<keyword evidence="6" id="KW-0342">GTP-binding</keyword>
<evidence type="ECO:0000256" key="7">
    <source>
        <dbReference type="NCBIfam" id="TIGR00487"/>
    </source>
</evidence>
<dbReference type="InterPro" id="IPR015760">
    <property type="entry name" value="TIF_IF2"/>
</dbReference>
<evidence type="ECO:0000256" key="6">
    <source>
        <dbReference type="ARBA" id="ARBA00023134"/>
    </source>
</evidence>
<dbReference type="InterPro" id="IPR027417">
    <property type="entry name" value="P-loop_NTPase"/>
</dbReference>
<dbReference type="InterPro" id="IPR023115">
    <property type="entry name" value="TIF_IF2_dom3"/>
</dbReference>
<name>A0A1F5WYA0_9BACT</name>
<organism evidence="10 11">
    <name type="scientific">Candidatus Giovannonibacteria bacterium RIFCSPLOWO2_01_FULL_45_34</name>
    <dbReference type="NCBI Taxonomy" id="1798351"/>
    <lineage>
        <taxon>Bacteria</taxon>
        <taxon>Candidatus Giovannoniibacteriota</taxon>
    </lineage>
</organism>
<evidence type="ECO:0000256" key="8">
    <source>
        <dbReference type="RuleBase" id="RU000644"/>
    </source>
</evidence>
<evidence type="ECO:0000313" key="10">
    <source>
        <dbReference type="EMBL" id="OGF80600.1"/>
    </source>
</evidence>
<keyword evidence="4" id="KW-0547">Nucleotide-binding</keyword>
<gene>
    <name evidence="10" type="ORF">A2930_02865</name>
</gene>
<sequence length="522" mass="55552">MSNEPKTQNSVVRPPIVVVVGHIDHGKTTLLDHIRKSNVAAGETGGITQHIGAYEVEHSGKKITFLDTPGHEAFSKMRSRGAKVADIAILVVAADDGVKPQTKEALLAIKANSLPYLVAINKIDKSGADVDRVKSELAKEEVFLEGRGGNVPFAEISAKEGKGINELLETILLMAELENFTADPGKFSSGVVIESHLDKKRGITSTLLLRSGTLKKGEYVVAGDAETKVRILENFLGQPTDYGLPSSPVVVVGFDKLPQVGIEFKVFFSQKEALAEVQKFSAQGRSLPTGQAGASGGKEKAISASQGAENRVVLGVIIKTDVFGSGEAIRHEIDKIKSEKIDIKFLRIEAGEVSADDVKLVSSAKNSIIVAFKTGISQDAKDLAERMGVEIAPFQIIYEVSSFLKARMTSILPAEIKKTVLGKAKILKIFSAKGGSASGGKESMIVGGKVTEGTLKKNAKYDILRRENKIGSGKIGNVQSGRANVGEVAAPDEFGAFCDSSIALAVGDILEAFLEEETRGEL</sequence>
<dbReference type="GO" id="GO:0005525">
    <property type="term" value="F:GTP binding"/>
    <property type="evidence" value="ECO:0007669"/>
    <property type="project" value="UniProtKB-KW"/>
</dbReference>
<feature type="domain" description="Tr-type G" evidence="9">
    <location>
        <begin position="12"/>
        <end position="180"/>
    </location>
</feature>
<dbReference type="Pfam" id="PF22042">
    <property type="entry name" value="EF-G_D2"/>
    <property type="match status" value="1"/>
</dbReference>
<evidence type="ECO:0000256" key="2">
    <source>
        <dbReference type="ARBA" id="ARBA00020675"/>
    </source>
</evidence>
<reference evidence="10 11" key="1">
    <citation type="journal article" date="2016" name="Nat. Commun.">
        <title>Thousands of microbial genomes shed light on interconnected biogeochemical processes in an aquifer system.</title>
        <authorList>
            <person name="Anantharaman K."/>
            <person name="Brown C.T."/>
            <person name="Hug L.A."/>
            <person name="Sharon I."/>
            <person name="Castelle C.J."/>
            <person name="Probst A.J."/>
            <person name="Thomas B.C."/>
            <person name="Singh A."/>
            <person name="Wilkins M.J."/>
            <person name="Karaoz U."/>
            <person name="Brodie E.L."/>
            <person name="Williams K.H."/>
            <person name="Hubbard S.S."/>
            <person name="Banfield J.F."/>
        </authorList>
    </citation>
    <scope>NUCLEOTIDE SEQUENCE [LARGE SCALE GENOMIC DNA]</scope>
</reference>
<keyword evidence="5 8" id="KW-0648">Protein biosynthesis</keyword>
<dbReference type="Proteomes" id="UP000178114">
    <property type="component" value="Unassembled WGS sequence"/>
</dbReference>
<dbReference type="Pfam" id="PF11987">
    <property type="entry name" value="IF-2"/>
    <property type="match status" value="1"/>
</dbReference>
<dbReference type="GO" id="GO:0003924">
    <property type="term" value="F:GTPase activity"/>
    <property type="evidence" value="ECO:0007669"/>
    <property type="project" value="InterPro"/>
</dbReference>
<dbReference type="AlphaFoldDB" id="A0A1F5WYA0"/>
<dbReference type="FunFam" id="3.40.50.300:FF:000019">
    <property type="entry name" value="Translation initiation factor IF-2"/>
    <property type="match status" value="1"/>
</dbReference>
<dbReference type="GO" id="GO:0003743">
    <property type="term" value="F:translation initiation factor activity"/>
    <property type="evidence" value="ECO:0007669"/>
    <property type="project" value="UniProtKB-UniRule"/>
</dbReference>
<dbReference type="NCBIfam" id="TIGR00231">
    <property type="entry name" value="small_GTP"/>
    <property type="match status" value="1"/>
</dbReference>
<dbReference type="SUPFAM" id="SSF50447">
    <property type="entry name" value="Translation proteins"/>
    <property type="match status" value="2"/>
</dbReference>
<dbReference type="InterPro" id="IPR000795">
    <property type="entry name" value="T_Tr_GTP-bd_dom"/>
</dbReference>
<evidence type="ECO:0000256" key="4">
    <source>
        <dbReference type="ARBA" id="ARBA00022741"/>
    </source>
</evidence>
<proteinExistence type="inferred from homology"/>
<dbReference type="Gene3D" id="3.40.50.10050">
    <property type="entry name" value="Translation initiation factor IF- 2, domain 3"/>
    <property type="match status" value="1"/>
</dbReference>
<dbReference type="Pfam" id="PF00009">
    <property type="entry name" value="GTP_EFTU"/>
    <property type="match status" value="1"/>
</dbReference>
<accession>A0A1F5WYA0</accession>
<protein>
    <recommendedName>
        <fullName evidence="2 7">Translation initiation factor IF-2</fullName>
    </recommendedName>
</protein>
<comment type="caution">
    <text evidence="10">The sequence shown here is derived from an EMBL/GenBank/DDBJ whole genome shotgun (WGS) entry which is preliminary data.</text>
</comment>
<comment type="similarity">
    <text evidence="1 8">Belongs to the TRAFAC class translation factor GTPase superfamily. Classic translation factor GTPase family. IF-2 subfamily.</text>
</comment>
<dbReference type="EMBL" id="MFID01000032">
    <property type="protein sequence ID" value="OGF80600.1"/>
    <property type="molecule type" value="Genomic_DNA"/>
</dbReference>
<evidence type="ECO:0000256" key="5">
    <source>
        <dbReference type="ARBA" id="ARBA00022917"/>
    </source>
</evidence>
<dbReference type="CDD" id="cd01887">
    <property type="entry name" value="IF2_eIF5B"/>
    <property type="match status" value="1"/>
</dbReference>
<dbReference type="InterPro" id="IPR053905">
    <property type="entry name" value="EF-G-like_DII"/>
</dbReference>
<dbReference type="SUPFAM" id="SSF52540">
    <property type="entry name" value="P-loop containing nucleoside triphosphate hydrolases"/>
    <property type="match status" value="1"/>
</dbReference>
<dbReference type="Gene3D" id="2.40.30.10">
    <property type="entry name" value="Translation factors"/>
    <property type="match status" value="2"/>
</dbReference>
<dbReference type="InterPro" id="IPR000178">
    <property type="entry name" value="TF_IF2_bacterial-like"/>
</dbReference>